<dbReference type="SUPFAM" id="SSF51905">
    <property type="entry name" value="FAD/NAD(P)-binding domain"/>
    <property type="match status" value="1"/>
</dbReference>
<dbReference type="InterPro" id="IPR023753">
    <property type="entry name" value="FAD/NAD-binding_dom"/>
</dbReference>
<evidence type="ECO:0000256" key="5">
    <source>
        <dbReference type="ARBA" id="ARBA00023284"/>
    </source>
</evidence>
<sequence length="320" mass="34455">MPEHVKVVIIGSGPAGLTAAIYAARASLEPVVIEGEPSSTSDQPGGQLMLTTEIENFPGFPEGILGPELMANMRQQAERFGARFRGTKVSRLDLAERPFAVHTNDDRSGEPAYLADAVIMATGARSLMLGLEREYELIGHGVSTCATCDGFFFRGHDIAVVGGGDSALEEALFLTKFASSVTIIHRRDQLRASRIMQQRAFANEKIRFAWNRRVVELLERDGVLVGVRTEDTVTGEREDLGVTGLFIAIGHAPSTEIVKGQLEMDDAGYLITKPGSTETSVDGVFAAGDVQDHTYRQAITAAGSGCQAALDVERFLAARE</sequence>
<dbReference type="InterPro" id="IPR005982">
    <property type="entry name" value="Thioredox_Rdtase"/>
</dbReference>
<dbReference type="PRINTS" id="PR00469">
    <property type="entry name" value="PNDRDTASEII"/>
</dbReference>
<protein>
    <recommendedName>
        <fullName evidence="7">Thioredoxin reductase</fullName>
        <ecNumber evidence="7">1.8.1.9</ecNumber>
    </recommendedName>
</protein>
<dbReference type="HOGENOM" id="CLU_031864_5_1_11"/>
<dbReference type="PRINTS" id="PR00368">
    <property type="entry name" value="FADPNR"/>
</dbReference>
<organism evidence="10 11">
    <name type="scientific">Acidimicrobium ferrooxidans (strain DSM 10331 / JCM 15462 / NBRC 103882 / ICP)</name>
    <dbReference type="NCBI Taxonomy" id="525909"/>
    <lineage>
        <taxon>Bacteria</taxon>
        <taxon>Bacillati</taxon>
        <taxon>Actinomycetota</taxon>
        <taxon>Acidimicrobiia</taxon>
        <taxon>Acidimicrobiales</taxon>
        <taxon>Acidimicrobiaceae</taxon>
        <taxon>Acidimicrobium</taxon>
    </lineage>
</organism>
<evidence type="ECO:0000313" key="11">
    <source>
        <dbReference type="Proteomes" id="UP000000771"/>
    </source>
</evidence>
<dbReference type="GO" id="GO:0004791">
    <property type="term" value="F:thioredoxin-disulfide reductase (NADPH) activity"/>
    <property type="evidence" value="ECO:0007669"/>
    <property type="project" value="UniProtKB-UniRule"/>
</dbReference>
<dbReference type="InterPro" id="IPR050097">
    <property type="entry name" value="Ferredoxin-NADP_redctase_2"/>
</dbReference>
<evidence type="ECO:0000256" key="3">
    <source>
        <dbReference type="ARBA" id="ARBA00023002"/>
    </source>
</evidence>
<dbReference type="GO" id="GO:0019430">
    <property type="term" value="P:removal of superoxide radicals"/>
    <property type="evidence" value="ECO:0007669"/>
    <property type="project" value="UniProtKB-UniRule"/>
</dbReference>
<feature type="domain" description="FAD/NAD(P)-binding" evidence="9">
    <location>
        <begin position="6"/>
        <end position="305"/>
    </location>
</feature>
<evidence type="ECO:0000256" key="4">
    <source>
        <dbReference type="ARBA" id="ARBA00023157"/>
    </source>
</evidence>
<dbReference type="KEGG" id="afo:Afer_0030"/>
<evidence type="ECO:0000256" key="2">
    <source>
        <dbReference type="ARBA" id="ARBA00022827"/>
    </source>
</evidence>
<dbReference type="STRING" id="525909.Afer_0030"/>
<dbReference type="GO" id="GO:0005737">
    <property type="term" value="C:cytoplasm"/>
    <property type="evidence" value="ECO:0007669"/>
    <property type="project" value="InterPro"/>
</dbReference>
<comment type="cofactor">
    <cofactor evidence="8">
        <name>FAD</name>
        <dbReference type="ChEBI" id="CHEBI:57692"/>
    </cofactor>
    <text evidence="8">Binds 1 FAD per subunit.</text>
</comment>
<keyword evidence="8" id="KW-0521">NADP</keyword>
<dbReference type="InterPro" id="IPR008255">
    <property type="entry name" value="Pyr_nucl-diS_OxRdtase_2_AS"/>
</dbReference>
<evidence type="ECO:0000256" key="7">
    <source>
        <dbReference type="RuleBase" id="RU003880"/>
    </source>
</evidence>
<name>C7M1F6_ACIFD</name>
<dbReference type="RefSeq" id="WP_012784124.1">
    <property type="nucleotide sequence ID" value="NC_013124.1"/>
</dbReference>
<dbReference type="eggNOG" id="COG0492">
    <property type="taxonomic scope" value="Bacteria"/>
</dbReference>
<dbReference type="Pfam" id="PF07992">
    <property type="entry name" value="Pyr_redox_2"/>
    <property type="match status" value="1"/>
</dbReference>
<dbReference type="AlphaFoldDB" id="C7M1F6"/>
<comment type="similarity">
    <text evidence="7">Belongs to the class-II pyridine nucleotide-disulfide oxidoreductase family.</text>
</comment>
<proteinExistence type="inferred from homology"/>
<dbReference type="Proteomes" id="UP000000771">
    <property type="component" value="Chromosome"/>
</dbReference>
<gene>
    <name evidence="10" type="ordered locus">Afer_0030</name>
</gene>
<keyword evidence="3 7" id="KW-0560">Oxidoreductase</keyword>
<dbReference type="PANTHER" id="PTHR48105">
    <property type="entry name" value="THIOREDOXIN REDUCTASE 1-RELATED-RELATED"/>
    <property type="match status" value="1"/>
</dbReference>
<dbReference type="InterPro" id="IPR036188">
    <property type="entry name" value="FAD/NAD-bd_sf"/>
</dbReference>
<evidence type="ECO:0000256" key="1">
    <source>
        <dbReference type="ARBA" id="ARBA00022630"/>
    </source>
</evidence>
<evidence type="ECO:0000256" key="6">
    <source>
        <dbReference type="ARBA" id="ARBA00048132"/>
    </source>
</evidence>
<keyword evidence="2 7" id="KW-0274">FAD</keyword>
<keyword evidence="11" id="KW-1185">Reference proteome</keyword>
<evidence type="ECO:0000313" key="10">
    <source>
        <dbReference type="EMBL" id="ACU53005.1"/>
    </source>
</evidence>
<dbReference type="EMBL" id="CP001631">
    <property type="protein sequence ID" value="ACU53005.1"/>
    <property type="molecule type" value="Genomic_DNA"/>
</dbReference>
<dbReference type="PROSITE" id="PS00573">
    <property type="entry name" value="PYRIDINE_REDOX_2"/>
    <property type="match status" value="1"/>
</dbReference>
<dbReference type="NCBIfam" id="TIGR01292">
    <property type="entry name" value="TRX_reduct"/>
    <property type="match status" value="1"/>
</dbReference>
<accession>C7M1F6</accession>
<keyword evidence="1 7" id="KW-0285">Flavoprotein</keyword>
<keyword evidence="4" id="KW-1015">Disulfide bond</keyword>
<comment type="catalytic activity">
    <reaction evidence="6 7">
        <text>[thioredoxin]-dithiol + NADP(+) = [thioredoxin]-disulfide + NADPH + H(+)</text>
        <dbReference type="Rhea" id="RHEA:20345"/>
        <dbReference type="Rhea" id="RHEA-COMP:10698"/>
        <dbReference type="Rhea" id="RHEA-COMP:10700"/>
        <dbReference type="ChEBI" id="CHEBI:15378"/>
        <dbReference type="ChEBI" id="CHEBI:29950"/>
        <dbReference type="ChEBI" id="CHEBI:50058"/>
        <dbReference type="ChEBI" id="CHEBI:57783"/>
        <dbReference type="ChEBI" id="CHEBI:58349"/>
        <dbReference type="EC" id="1.8.1.9"/>
    </reaction>
</comment>
<evidence type="ECO:0000259" key="9">
    <source>
        <dbReference type="Pfam" id="PF07992"/>
    </source>
</evidence>
<dbReference type="EC" id="1.8.1.9" evidence="7"/>
<evidence type="ECO:0000256" key="8">
    <source>
        <dbReference type="RuleBase" id="RU003881"/>
    </source>
</evidence>
<comment type="subunit">
    <text evidence="7">Homodimer.</text>
</comment>
<reference evidence="10 11" key="1">
    <citation type="journal article" date="2009" name="Stand. Genomic Sci.">
        <title>Complete genome sequence of Acidimicrobium ferrooxidans type strain (ICP).</title>
        <authorList>
            <person name="Clum A."/>
            <person name="Nolan M."/>
            <person name="Lang E."/>
            <person name="Glavina Del Rio T."/>
            <person name="Tice H."/>
            <person name="Copeland A."/>
            <person name="Cheng J.F."/>
            <person name="Lucas S."/>
            <person name="Chen F."/>
            <person name="Bruce D."/>
            <person name="Goodwin L."/>
            <person name="Pitluck S."/>
            <person name="Ivanova N."/>
            <person name="Mavrommatis K."/>
            <person name="Mikhailova N."/>
            <person name="Pati A."/>
            <person name="Chen A."/>
            <person name="Palaniappan K."/>
            <person name="Goker M."/>
            <person name="Spring S."/>
            <person name="Land M."/>
            <person name="Hauser L."/>
            <person name="Chang Y.J."/>
            <person name="Jeffries C.C."/>
            <person name="Chain P."/>
            <person name="Bristow J."/>
            <person name="Eisen J.A."/>
            <person name="Markowitz V."/>
            <person name="Hugenholtz P."/>
            <person name="Kyrpides N.C."/>
            <person name="Klenk H.P."/>
            <person name="Lapidus A."/>
        </authorList>
    </citation>
    <scope>NUCLEOTIDE SEQUENCE [LARGE SCALE GENOMIC DNA]</scope>
    <source>
        <strain evidence="11">DSM 10331 / JCM 15462 / NBRC 103882 / ICP</strain>
    </source>
</reference>
<keyword evidence="5 7" id="KW-0676">Redox-active center</keyword>
<dbReference type="Gene3D" id="3.50.50.60">
    <property type="entry name" value="FAD/NAD(P)-binding domain"/>
    <property type="match status" value="2"/>
</dbReference>